<dbReference type="RefSeq" id="WP_141200163.1">
    <property type="nucleotide sequence ID" value="NZ_CP041186.1"/>
</dbReference>
<keyword evidence="2" id="KW-1185">Reference proteome</keyword>
<accession>A0A4Y6PZU8</accession>
<name>A0A4Y6PZU8_PERCE</name>
<dbReference type="AlphaFoldDB" id="A0A4Y6PZU8"/>
<reference evidence="1 2" key="1">
    <citation type="submission" date="2019-06" db="EMBL/GenBank/DDBJ databases">
        <title>Persicimonas caeni gen. nov., sp. nov., a predatory bacterium isolated from solar saltern.</title>
        <authorList>
            <person name="Wang S."/>
        </authorList>
    </citation>
    <scope>NUCLEOTIDE SEQUENCE [LARGE SCALE GENOMIC DNA]</scope>
    <source>
        <strain evidence="1 2">YN101</strain>
    </source>
</reference>
<organism evidence="1 2">
    <name type="scientific">Persicimonas caeni</name>
    <dbReference type="NCBI Taxonomy" id="2292766"/>
    <lineage>
        <taxon>Bacteria</taxon>
        <taxon>Deltaproteobacteria</taxon>
        <taxon>Bradymonadales</taxon>
        <taxon>Bradymonadaceae</taxon>
        <taxon>Persicimonas</taxon>
    </lineage>
</organism>
<evidence type="ECO:0000313" key="1">
    <source>
        <dbReference type="EMBL" id="QDG53709.1"/>
    </source>
</evidence>
<gene>
    <name evidence="1" type="ORF">FIV42_24075</name>
</gene>
<accession>A0A5B8YAP8</accession>
<sequence length="101" mass="12651">MAKENERTLAFTWYREEDYERLLDVSQEQEGLKDNYKEWLADARQAFLKYKRLGFEPTRVYLDVEEYVAWCDRRERPVNHKSREMFKEIKRQEFYRNLDKD</sequence>
<dbReference type="Proteomes" id="UP000315995">
    <property type="component" value="Chromosome"/>
</dbReference>
<proteinExistence type="predicted"/>
<dbReference type="EMBL" id="CP041186">
    <property type="protein sequence ID" value="QDG53709.1"/>
    <property type="molecule type" value="Genomic_DNA"/>
</dbReference>
<protein>
    <submittedName>
        <fullName evidence="1">Uncharacterized protein</fullName>
    </submittedName>
</protein>
<dbReference type="OrthoDB" id="6638191at2"/>
<evidence type="ECO:0000313" key="2">
    <source>
        <dbReference type="Proteomes" id="UP000315995"/>
    </source>
</evidence>